<dbReference type="RefSeq" id="WP_052222626.1">
    <property type="nucleotide sequence ID" value="NZ_LHUR01000042.1"/>
</dbReference>
<comment type="caution">
    <text evidence="2">The sequence shown here is derived from an EMBL/GenBank/DDBJ whole genome shotgun (WGS) entry which is preliminary data.</text>
</comment>
<protein>
    <recommendedName>
        <fullName evidence="1">ChsH2 C-terminal OB-fold domain-containing protein</fullName>
    </recommendedName>
</protein>
<dbReference type="AlphaFoldDB" id="A0A0L6Z5P5"/>
<dbReference type="SUPFAM" id="SSF50249">
    <property type="entry name" value="Nucleic acid-binding proteins"/>
    <property type="match status" value="1"/>
</dbReference>
<keyword evidence="3" id="KW-1185">Reference proteome</keyword>
<organism evidence="2 3">
    <name type="scientific">Clostridium homopropionicum DSM 5847</name>
    <dbReference type="NCBI Taxonomy" id="1121318"/>
    <lineage>
        <taxon>Bacteria</taxon>
        <taxon>Bacillati</taxon>
        <taxon>Bacillota</taxon>
        <taxon>Clostridia</taxon>
        <taxon>Eubacteriales</taxon>
        <taxon>Clostridiaceae</taxon>
        <taxon>Clostridium</taxon>
    </lineage>
</organism>
<gene>
    <name evidence="2" type="ORF">CLHOM_31730</name>
</gene>
<evidence type="ECO:0000259" key="1">
    <source>
        <dbReference type="Pfam" id="PF01796"/>
    </source>
</evidence>
<feature type="domain" description="ChsH2 C-terminal OB-fold" evidence="1">
    <location>
        <begin position="2"/>
        <end position="58"/>
    </location>
</feature>
<dbReference type="Proteomes" id="UP000037043">
    <property type="component" value="Unassembled WGS sequence"/>
</dbReference>
<dbReference type="EMBL" id="LHUR01000042">
    <property type="protein sequence ID" value="KOA18276.1"/>
    <property type="molecule type" value="Genomic_DNA"/>
</dbReference>
<accession>A0A0L6Z5P5</accession>
<sequence>MNKKGEIFTYTIINVASEEFQDKVPYMVAVVKQGENKIFTRIDNYEEGKEVKIGMEVEFSRIDENGSKLYKFI</sequence>
<name>A0A0L6Z5P5_9CLOT</name>
<dbReference type="InterPro" id="IPR002878">
    <property type="entry name" value="ChsH2_C"/>
</dbReference>
<dbReference type="Pfam" id="PF01796">
    <property type="entry name" value="OB_ChsH2_C"/>
    <property type="match status" value="1"/>
</dbReference>
<evidence type="ECO:0000313" key="2">
    <source>
        <dbReference type="EMBL" id="KOA18276.1"/>
    </source>
</evidence>
<evidence type="ECO:0000313" key="3">
    <source>
        <dbReference type="Proteomes" id="UP000037043"/>
    </source>
</evidence>
<reference evidence="3" key="1">
    <citation type="submission" date="2015-08" db="EMBL/GenBank/DDBJ databases">
        <title>Genome sequence of the strict anaerobe Clostridium homopropionicum LuHBu1 (DSM 5847T).</title>
        <authorList>
            <person name="Poehlein A."/>
            <person name="Beck M."/>
            <person name="Schiel-Bengelsdorf B."/>
            <person name="Bengelsdorf F.R."/>
            <person name="Daniel R."/>
            <person name="Duerre P."/>
        </authorList>
    </citation>
    <scope>NUCLEOTIDE SEQUENCE [LARGE SCALE GENOMIC DNA]</scope>
    <source>
        <strain evidence="3">DSM 5847</strain>
    </source>
</reference>
<dbReference type="PATRIC" id="fig|1121318.3.peg.3172"/>
<proteinExistence type="predicted"/>
<dbReference type="InterPro" id="IPR012340">
    <property type="entry name" value="NA-bd_OB-fold"/>
</dbReference>